<dbReference type="PANTHER" id="PTHR47914:SF1">
    <property type="entry name" value="ALPHA_BETA-HYDROLASES SUPERFAMILY PROTEIN"/>
    <property type="match status" value="1"/>
</dbReference>
<name>A0ABQ4UPW1_9HYPH</name>
<protein>
    <recommendedName>
        <fullName evidence="1">AB hydrolase-1 domain-containing protein</fullName>
    </recommendedName>
</protein>
<evidence type="ECO:0000259" key="1">
    <source>
        <dbReference type="Pfam" id="PF12697"/>
    </source>
</evidence>
<comment type="caution">
    <text evidence="2">The sequence shown here is derived from an EMBL/GenBank/DDBJ whole genome shotgun (WGS) entry which is preliminary data.</text>
</comment>
<dbReference type="InterPro" id="IPR000073">
    <property type="entry name" value="AB_hydrolase_1"/>
</dbReference>
<keyword evidence="3" id="KW-1185">Reference proteome</keyword>
<evidence type="ECO:0000313" key="3">
    <source>
        <dbReference type="Proteomes" id="UP001055093"/>
    </source>
</evidence>
<gene>
    <name evidence="2" type="ORF">BGCPKDLD_0582</name>
</gene>
<organism evidence="2 3">
    <name type="scientific">Methylorubrum suomiense</name>
    <dbReference type="NCBI Taxonomy" id="144191"/>
    <lineage>
        <taxon>Bacteria</taxon>
        <taxon>Pseudomonadati</taxon>
        <taxon>Pseudomonadota</taxon>
        <taxon>Alphaproteobacteria</taxon>
        <taxon>Hyphomicrobiales</taxon>
        <taxon>Methylobacteriaceae</taxon>
        <taxon>Methylorubrum</taxon>
    </lineage>
</organism>
<evidence type="ECO:0000313" key="2">
    <source>
        <dbReference type="EMBL" id="GJE74015.1"/>
    </source>
</evidence>
<reference evidence="2" key="2">
    <citation type="submission" date="2021-08" db="EMBL/GenBank/DDBJ databases">
        <authorList>
            <person name="Tani A."/>
            <person name="Ola A."/>
            <person name="Ogura Y."/>
            <person name="Katsura K."/>
            <person name="Hayashi T."/>
        </authorList>
    </citation>
    <scope>NUCLEOTIDE SEQUENCE</scope>
    <source>
        <strain evidence="2">DSM 14458</strain>
    </source>
</reference>
<dbReference type="PANTHER" id="PTHR47914">
    <property type="entry name" value="ALPHA/BETA-HYDROLASES SUPERFAMILY PROTEIN"/>
    <property type="match status" value="1"/>
</dbReference>
<proteinExistence type="predicted"/>
<accession>A0ABQ4UPW1</accession>
<dbReference type="Gene3D" id="3.40.50.1820">
    <property type="entry name" value="alpha/beta hydrolase"/>
    <property type="match status" value="1"/>
</dbReference>
<feature type="domain" description="AB hydrolase-1" evidence="1">
    <location>
        <begin position="69"/>
        <end position="306"/>
    </location>
</feature>
<dbReference type="InterPro" id="IPR029058">
    <property type="entry name" value="AB_hydrolase_fold"/>
</dbReference>
<dbReference type="Pfam" id="PF12697">
    <property type="entry name" value="Abhydrolase_6"/>
    <property type="match status" value="1"/>
</dbReference>
<dbReference type="SUPFAM" id="SSF53474">
    <property type="entry name" value="alpha/beta-Hydrolases"/>
    <property type="match status" value="1"/>
</dbReference>
<dbReference type="Proteomes" id="UP001055093">
    <property type="component" value="Unassembled WGS sequence"/>
</dbReference>
<sequence>MRSGRRRLDEQDTRLIMATAGTSHPTLTTRILDLTVVGQSVPTPCTEIGTGPAALLLPALSSISAREEMRPLARELAGGHHCLVPDWPGFGAQARARVPLAPATYHAFLDALLAAAPGPYALAVAAGHAAPYLVAAARRHPDAFGRLVLVAPTWRGPLPTAMGERRAKWFGRIRRAIEMPLVGEALYRINISPPIIGRMMRAHVYAEAAHVTPEVIRAKHRITRQSGGRFGTAAFVTGGLDPVGSRAEFLALFGNDLPPVRVLRPERAPRRSGGEMDALIATAGVEARTVPGALSPHEKFPREVAAAIRG</sequence>
<reference evidence="2" key="1">
    <citation type="journal article" date="2021" name="Front. Microbiol.">
        <title>Comprehensive Comparative Genomics and Phenotyping of Methylobacterium Species.</title>
        <authorList>
            <person name="Alessa O."/>
            <person name="Ogura Y."/>
            <person name="Fujitani Y."/>
            <person name="Takami H."/>
            <person name="Hayashi T."/>
            <person name="Sahin N."/>
            <person name="Tani A."/>
        </authorList>
    </citation>
    <scope>NUCLEOTIDE SEQUENCE</scope>
    <source>
        <strain evidence="2">DSM 14458</strain>
    </source>
</reference>
<dbReference type="EMBL" id="BPRE01000001">
    <property type="protein sequence ID" value="GJE74015.1"/>
    <property type="molecule type" value="Genomic_DNA"/>
</dbReference>